<evidence type="ECO:0000256" key="9">
    <source>
        <dbReference type="SAM" id="Phobius"/>
    </source>
</evidence>
<dbReference type="GO" id="GO:0005471">
    <property type="term" value="F:ATP:ADP antiporter activity"/>
    <property type="evidence" value="ECO:0007669"/>
    <property type="project" value="InterPro"/>
</dbReference>
<feature type="transmembrane region" description="Helical" evidence="9">
    <location>
        <begin position="256"/>
        <end position="274"/>
    </location>
</feature>
<keyword evidence="8 9" id="KW-0472">Membrane</keyword>
<dbReference type="GO" id="GO:0016020">
    <property type="term" value="C:membrane"/>
    <property type="evidence" value="ECO:0007669"/>
    <property type="project" value="UniProtKB-SubCell"/>
</dbReference>
<feature type="transmembrane region" description="Helical" evidence="9">
    <location>
        <begin position="469"/>
        <end position="497"/>
    </location>
</feature>
<feature type="transmembrane region" description="Helical" evidence="9">
    <location>
        <begin position="379"/>
        <end position="399"/>
    </location>
</feature>
<feature type="transmembrane region" description="Helical" evidence="9">
    <location>
        <begin position="188"/>
        <end position="210"/>
    </location>
</feature>
<dbReference type="GO" id="GO:0005524">
    <property type="term" value="F:ATP binding"/>
    <property type="evidence" value="ECO:0007669"/>
    <property type="project" value="UniProtKB-KW"/>
</dbReference>
<evidence type="ECO:0000256" key="1">
    <source>
        <dbReference type="ARBA" id="ARBA00004141"/>
    </source>
</evidence>
<dbReference type="AlphaFoldDB" id="A0A6C0CV02"/>
<name>A0A6C0CV02_9ZZZZ</name>
<comment type="similarity">
    <text evidence="2">Belongs to the ADP/ATP translocase tlc family.</text>
</comment>
<evidence type="ECO:0000256" key="7">
    <source>
        <dbReference type="ARBA" id="ARBA00022989"/>
    </source>
</evidence>
<accession>A0A6C0CV02</accession>
<keyword evidence="6" id="KW-0067">ATP-binding</keyword>
<dbReference type="EMBL" id="MN739483">
    <property type="protein sequence ID" value="QHT07584.1"/>
    <property type="molecule type" value="Genomic_DNA"/>
</dbReference>
<evidence type="ECO:0000256" key="2">
    <source>
        <dbReference type="ARBA" id="ARBA00007127"/>
    </source>
</evidence>
<dbReference type="Pfam" id="PF03219">
    <property type="entry name" value="TLC"/>
    <property type="match status" value="1"/>
</dbReference>
<keyword evidence="4 9" id="KW-0812">Transmembrane</keyword>
<proteinExistence type="inferred from homology"/>
<keyword evidence="5" id="KW-0547">Nucleotide-binding</keyword>
<evidence type="ECO:0000313" key="10">
    <source>
        <dbReference type="EMBL" id="QHT07584.1"/>
    </source>
</evidence>
<evidence type="ECO:0000256" key="4">
    <source>
        <dbReference type="ARBA" id="ARBA00022692"/>
    </source>
</evidence>
<feature type="transmembrane region" description="Helical" evidence="9">
    <location>
        <begin position="108"/>
        <end position="128"/>
    </location>
</feature>
<keyword evidence="7 9" id="KW-1133">Transmembrane helix</keyword>
<feature type="transmembrane region" description="Helical" evidence="9">
    <location>
        <begin position="140"/>
        <end position="157"/>
    </location>
</feature>
<keyword evidence="3" id="KW-0813">Transport</keyword>
<evidence type="ECO:0000256" key="8">
    <source>
        <dbReference type="ARBA" id="ARBA00023136"/>
    </source>
</evidence>
<sequence>MLITSTRTRSVNSSIVPLSISKKQRIDTHNNHSYHKRRKQIKHSIKIDCKNTQNQSQQLSLPPPKNENTKNLTLVGMLFSNLTVYTLVRDTKDVLLVTSCGAEAIPFMKTWFNFPLSIMSILYFSFLNSKGFDTRWVYRLTYLPIATLYSLVGLVLYPNRHVIQPTLPLDGSFIHPIMASIANNWVSAVFYSLASIWGSMVISLLFWMVANQYTDVITAKKIYPLFGFIANFALIFAGIIMNKLSVVYSNDWGTNMHILMTLVLIFCSLSYALYEFLSSHFDPVNTPIIKKSKKKVSFQEGIITMFKEPFIRNMVFVIASYGSCIALYETCWKRYMYMYFSTPVEYAQFMGAVSYMKGIMTMIMMIISSFILKYMKFSHSLLITPVTLTVIGVFFYASIFLNLPIVYVVYSGAVLGVFTKALKYSFFDPNKEIAYIPMSEEIKTKGKATIEVISNPLGKSGSSLVLQSLILFYGSLMDALPSIALYFGITCVVWIYVANEIGKTHDATPR</sequence>
<feature type="transmembrane region" description="Helical" evidence="9">
    <location>
        <begin position="310"/>
        <end position="328"/>
    </location>
</feature>
<organism evidence="10">
    <name type="scientific">viral metagenome</name>
    <dbReference type="NCBI Taxonomy" id="1070528"/>
    <lineage>
        <taxon>unclassified sequences</taxon>
        <taxon>metagenomes</taxon>
        <taxon>organismal metagenomes</taxon>
    </lineage>
</organism>
<dbReference type="PANTHER" id="PTHR31187">
    <property type="match status" value="1"/>
</dbReference>
<feature type="transmembrane region" description="Helical" evidence="9">
    <location>
        <begin position="222"/>
        <end position="241"/>
    </location>
</feature>
<protein>
    <recommendedName>
        <fullName evidence="11">ADP,ATP carrier protein</fullName>
    </recommendedName>
</protein>
<reference evidence="10" key="1">
    <citation type="journal article" date="2020" name="Nature">
        <title>Giant virus diversity and host interactions through global metagenomics.</title>
        <authorList>
            <person name="Schulz F."/>
            <person name="Roux S."/>
            <person name="Paez-Espino D."/>
            <person name="Jungbluth S."/>
            <person name="Walsh D.A."/>
            <person name="Denef V.J."/>
            <person name="McMahon K.D."/>
            <person name="Konstantinidis K.T."/>
            <person name="Eloe-Fadrosh E.A."/>
            <person name="Kyrpides N.C."/>
            <person name="Woyke T."/>
        </authorList>
    </citation>
    <scope>NUCLEOTIDE SEQUENCE</scope>
    <source>
        <strain evidence="10">GVMAG-M-3300021964-36</strain>
    </source>
</reference>
<evidence type="ECO:0008006" key="11">
    <source>
        <dbReference type="Google" id="ProtNLM"/>
    </source>
</evidence>
<dbReference type="InterPro" id="IPR004667">
    <property type="entry name" value="ADP_ATP_car_bac_type"/>
</dbReference>
<evidence type="ECO:0000256" key="5">
    <source>
        <dbReference type="ARBA" id="ARBA00022741"/>
    </source>
</evidence>
<feature type="transmembrane region" description="Helical" evidence="9">
    <location>
        <begin position="348"/>
        <end position="372"/>
    </location>
</feature>
<dbReference type="PANTHER" id="PTHR31187:SF1">
    <property type="entry name" value="ADP,ATP CARRIER PROTEIN 1"/>
    <property type="match status" value="1"/>
</dbReference>
<evidence type="ECO:0000256" key="6">
    <source>
        <dbReference type="ARBA" id="ARBA00022840"/>
    </source>
</evidence>
<comment type="subcellular location">
    <subcellularLocation>
        <location evidence="1">Membrane</location>
        <topology evidence="1">Multi-pass membrane protein</topology>
    </subcellularLocation>
</comment>
<evidence type="ECO:0000256" key="3">
    <source>
        <dbReference type="ARBA" id="ARBA00022448"/>
    </source>
</evidence>